<dbReference type="SUPFAM" id="SSF54791">
    <property type="entry name" value="Eukaryotic type KH-domain (KH-domain type I)"/>
    <property type="match status" value="3"/>
</dbReference>
<keyword evidence="2" id="KW-0694">RNA-binding</keyword>
<dbReference type="AlphaFoldDB" id="A0AAV2SCT6"/>
<keyword evidence="6" id="KW-1185">Reference proteome</keyword>
<evidence type="ECO:0000256" key="2">
    <source>
        <dbReference type="PROSITE-ProRule" id="PRU00117"/>
    </source>
</evidence>
<evidence type="ECO:0000259" key="4">
    <source>
        <dbReference type="SMART" id="SM00322"/>
    </source>
</evidence>
<dbReference type="Pfam" id="PF00013">
    <property type="entry name" value="KH_1"/>
    <property type="match status" value="3"/>
</dbReference>
<evidence type="ECO:0000313" key="6">
    <source>
        <dbReference type="Proteomes" id="UP001497623"/>
    </source>
</evidence>
<dbReference type="Proteomes" id="UP001497623">
    <property type="component" value="Unassembled WGS sequence"/>
</dbReference>
<feature type="region of interest" description="Disordered" evidence="3">
    <location>
        <begin position="357"/>
        <end position="379"/>
    </location>
</feature>
<feature type="domain" description="K Homology" evidence="4">
    <location>
        <begin position="98"/>
        <end position="168"/>
    </location>
</feature>
<name>A0AAV2SCT6_MEGNR</name>
<dbReference type="PROSITE" id="PS50084">
    <property type="entry name" value="KH_TYPE_1"/>
    <property type="match status" value="3"/>
</dbReference>
<keyword evidence="1" id="KW-0677">Repeat</keyword>
<evidence type="ECO:0000256" key="1">
    <source>
        <dbReference type="ARBA" id="ARBA00022737"/>
    </source>
</evidence>
<protein>
    <recommendedName>
        <fullName evidence="4">K Homology domain-containing protein</fullName>
    </recommendedName>
</protein>
<dbReference type="GO" id="GO:0003723">
    <property type="term" value="F:RNA binding"/>
    <property type="evidence" value="ECO:0007669"/>
    <property type="project" value="UniProtKB-UniRule"/>
</dbReference>
<feature type="domain" description="K Homology" evidence="4">
    <location>
        <begin position="5"/>
        <end position="76"/>
    </location>
</feature>
<dbReference type="InterPro" id="IPR004088">
    <property type="entry name" value="KH_dom_type_1"/>
</dbReference>
<comment type="caution">
    <text evidence="5">The sequence shown here is derived from an EMBL/GenBank/DDBJ whole genome shotgun (WGS) entry which is preliminary data.</text>
</comment>
<accession>A0AAV2SCT6</accession>
<gene>
    <name evidence="5" type="ORF">MNOR_LOCUS34294</name>
</gene>
<dbReference type="PANTHER" id="PTHR10288">
    <property type="entry name" value="KH DOMAIN CONTAINING RNA BINDING PROTEIN"/>
    <property type="match status" value="1"/>
</dbReference>
<dbReference type="GO" id="GO:0010468">
    <property type="term" value="P:regulation of gene expression"/>
    <property type="evidence" value="ECO:0007669"/>
    <property type="project" value="UniProtKB-ARBA"/>
</dbReference>
<dbReference type="InterPro" id="IPR036612">
    <property type="entry name" value="KH_dom_type_1_sf"/>
</dbReference>
<feature type="region of interest" description="Disordered" evidence="3">
    <location>
        <begin position="186"/>
        <end position="239"/>
    </location>
</feature>
<dbReference type="SMART" id="SM00322">
    <property type="entry name" value="KH"/>
    <property type="match status" value="3"/>
</dbReference>
<dbReference type="Gene3D" id="3.30.1370.10">
    <property type="entry name" value="K Homology domain, type 1"/>
    <property type="match status" value="3"/>
</dbReference>
<evidence type="ECO:0000256" key="3">
    <source>
        <dbReference type="SAM" id="MobiDB-lite"/>
    </source>
</evidence>
<feature type="domain" description="K Homology" evidence="4">
    <location>
        <begin position="383"/>
        <end position="455"/>
    </location>
</feature>
<evidence type="ECO:0000313" key="5">
    <source>
        <dbReference type="EMBL" id="CAL4172646.1"/>
    </source>
</evidence>
<sequence length="455" mass="47047">MASGNSLMIRALMQSKEVSGIIGKGGEIVKQFRKDSGAWINISQGTKGVSTERIVSITGSIDSIVTAFTLITERVEEFQKEGSHQGHGSRSRGGGQTDTITLQLIIPSSQCGSIIGKGGAKVKEINEESEATVQVKNLLPDSTDKIVLVTGSSETVPICIGLMCKVLIETPPKGINIPYNPEGAASGGTGSGFGPGPIRNNTYHDDRSSWMPRGVGGDQFRGVLESRVGGPGTRDRRTGYERPADLRDVIRRGERFDTPRGDRFGVNPGASRSGLLGDGALTEGLGVGSNALVGLLRGLSALTGNSPEASIQALTSLVSAQLRESGPGSLAGLDRELGVGRGIGGPRPLGPGLGGGGGLLGRGLGGGDRGSLGGGSRFGGDQQQVTEVIKVPNEKIGSIIGRGGTKIAEVRQVSGASVTVSKFQEGEDAAKQERTITLEGTSDQVTLAKHLIHNR</sequence>
<organism evidence="5 6">
    <name type="scientific">Meganyctiphanes norvegica</name>
    <name type="common">Northern krill</name>
    <name type="synonym">Thysanopoda norvegica</name>
    <dbReference type="NCBI Taxonomy" id="48144"/>
    <lineage>
        <taxon>Eukaryota</taxon>
        <taxon>Metazoa</taxon>
        <taxon>Ecdysozoa</taxon>
        <taxon>Arthropoda</taxon>
        <taxon>Crustacea</taxon>
        <taxon>Multicrustacea</taxon>
        <taxon>Malacostraca</taxon>
        <taxon>Eumalacostraca</taxon>
        <taxon>Eucarida</taxon>
        <taxon>Euphausiacea</taxon>
        <taxon>Euphausiidae</taxon>
        <taxon>Meganyctiphanes</taxon>
    </lineage>
</organism>
<reference evidence="5 6" key="1">
    <citation type="submission" date="2024-05" db="EMBL/GenBank/DDBJ databases">
        <authorList>
            <person name="Wallberg A."/>
        </authorList>
    </citation>
    <scope>NUCLEOTIDE SEQUENCE [LARGE SCALE GENOMIC DNA]</scope>
</reference>
<feature type="compositionally biased region" description="Gly residues" evidence="3">
    <location>
        <begin position="186"/>
        <end position="195"/>
    </location>
</feature>
<feature type="compositionally biased region" description="Gly residues" evidence="3">
    <location>
        <begin position="357"/>
        <end position="378"/>
    </location>
</feature>
<proteinExistence type="predicted"/>
<dbReference type="InterPro" id="IPR004087">
    <property type="entry name" value="KH_dom"/>
</dbReference>
<dbReference type="EMBL" id="CAXKWB010052292">
    <property type="protein sequence ID" value="CAL4172646.1"/>
    <property type="molecule type" value="Genomic_DNA"/>
</dbReference>
<dbReference type="CDD" id="cd22438">
    <property type="entry name" value="KH-I_PCBP_rpt1"/>
    <property type="match status" value="1"/>
</dbReference>